<proteinExistence type="predicted"/>
<reference evidence="3" key="1">
    <citation type="journal article" date="2022" name="Int. J. Syst. Evol. Microbiol.">
        <title>Anaeromyxobacter oryzae sp. nov., Anaeromyxobacter diazotrophicus sp. nov. and Anaeromyxobacter paludicola sp. nov., isolated from paddy soils.</title>
        <authorList>
            <person name="Itoh H."/>
            <person name="Xu Z."/>
            <person name="Mise K."/>
            <person name="Masuda Y."/>
            <person name="Ushijima N."/>
            <person name="Hayakawa C."/>
            <person name="Shiratori Y."/>
            <person name="Senoo K."/>
        </authorList>
    </citation>
    <scope>NUCLEOTIDE SEQUENCE [LARGE SCALE GENOMIC DNA]</scope>
    <source>
        <strain evidence="3">Red630</strain>
    </source>
</reference>
<dbReference type="EMBL" id="AP025592">
    <property type="protein sequence ID" value="BDG09643.1"/>
    <property type="molecule type" value="Genomic_DNA"/>
</dbReference>
<protein>
    <submittedName>
        <fullName evidence="2">Uncharacterized protein</fullName>
    </submittedName>
</protein>
<dbReference type="Proteomes" id="UP001162734">
    <property type="component" value="Chromosome"/>
</dbReference>
<accession>A0ABM7XCU2</accession>
<keyword evidence="3" id="KW-1185">Reference proteome</keyword>
<evidence type="ECO:0000313" key="2">
    <source>
        <dbReference type="EMBL" id="BDG09643.1"/>
    </source>
</evidence>
<gene>
    <name evidence="2" type="ORF">AMPC_27560</name>
</gene>
<evidence type="ECO:0000256" key="1">
    <source>
        <dbReference type="SAM" id="Phobius"/>
    </source>
</evidence>
<keyword evidence="1" id="KW-0812">Transmembrane</keyword>
<keyword evidence="1" id="KW-1133">Transmembrane helix</keyword>
<keyword evidence="1" id="KW-0472">Membrane</keyword>
<feature type="transmembrane region" description="Helical" evidence="1">
    <location>
        <begin position="84"/>
        <end position="102"/>
    </location>
</feature>
<name>A0ABM7XCU2_9BACT</name>
<organism evidence="2 3">
    <name type="scientific">Anaeromyxobacter paludicola</name>
    <dbReference type="NCBI Taxonomy" id="2918171"/>
    <lineage>
        <taxon>Bacteria</taxon>
        <taxon>Pseudomonadati</taxon>
        <taxon>Myxococcota</taxon>
        <taxon>Myxococcia</taxon>
        <taxon>Myxococcales</taxon>
        <taxon>Cystobacterineae</taxon>
        <taxon>Anaeromyxobacteraceae</taxon>
        <taxon>Anaeromyxobacter</taxon>
    </lineage>
</organism>
<sequence>MYLVSVKLELTPSTKGCARCGSAHLRSSRARRGKERLLRELTRTRFYRCRDCGHRGSYRASARSPFGGRASDEHTIRSTWRTRLIIAGFIAAALVLGIWSGLNAHG</sequence>
<evidence type="ECO:0000313" key="3">
    <source>
        <dbReference type="Proteomes" id="UP001162734"/>
    </source>
</evidence>